<proteinExistence type="predicted"/>
<evidence type="ECO:0000313" key="1">
    <source>
        <dbReference type="EMBL" id="RKD35218.1"/>
    </source>
</evidence>
<sequence>MSNLCFTGCQVICSGIITADVTLHCNSFLFLTGIVYSPKGEPLPNVAVEIRILDTADPNKTIRLGITFTLLDGSYGITLPNIPGRQYKLLAFSAI</sequence>
<keyword evidence="2" id="KW-1185">Reference proteome</keyword>
<dbReference type="EMBL" id="MCIA01000001">
    <property type="protein sequence ID" value="RKD35218.1"/>
    <property type="molecule type" value="Genomic_DNA"/>
</dbReference>
<dbReference type="RefSeq" id="WP_120195157.1">
    <property type="nucleotide sequence ID" value="NZ_MCIA01000001.1"/>
</dbReference>
<comment type="caution">
    <text evidence="1">The sequence shown here is derived from an EMBL/GenBank/DDBJ whole genome shotgun (WGS) entry which is preliminary data.</text>
</comment>
<evidence type="ECO:0008006" key="3">
    <source>
        <dbReference type="Google" id="ProtNLM"/>
    </source>
</evidence>
<dbReference type="OrthoDB" id="1913746at2"/>
<gene>
    <name evidence="1" type="ORF">BET01_02420</name>
</gene>
<organism evidence="1 2">
    <name type="scientific">Lacrimispora algidixylanolytica</name>
    <dbReference type="NCBI Taxonomy" id="94868"/>
    <lineage>
        <taxon>Bacteria</taxon>
        <taxon>Bacillati</taxon>
        <taxon>Bacillota</taxon>
        <taxon>Clostridia</taxon>
        <taxon>Lachnospirales</taxon>
        <taxon>Lachnospiraceae</taxon>
        <taxon>Lacrimispora</taxon>
    </lineage>
</organism>
<protein>
    <recommendedName>
        <fullName evidence="3">Carboxypeptidase regulatory-like domain-containing protein</fullName>
    </recommendedName>
</protein>
<evidence type="ECO:0000313" key="2">
    <source>
        <dbReference type="Proteomes" id="UP000284277"/>
    </source>
</evidence>
<dbReference type="Proteomes" id="UP000284277">
    <property type="component" value="Unassembled WGS sequence"/>
</dbReference>
<dbReference type="AlphaFoldDB" id="A0A419TCM4"/>
<reference evidence="1 2" key="1">
    <citation type="submission" date="2016-08" db="EMBL/GenBank/DDBJ databases">
        <title>A new outlook on sporulation: Clostridium algidixylanolyticum.</title>
        <authorList>
            <person name="Poppleton D.I."/>
            <person name="Gribaldo S."/>
        </authorList>
    </citation>
    <scope>NUCLEOTIDE SEQUENCE [LARGE SCALE GENOMIC DNA]</scope>
    <source>
        <strain evidence="1 2">SPL73</strain>
    </source>
</reference>
<name>A0A419TCM4_9FIRM</name>
<accession>A0A419TCM4</accession>